<dbReference type="PANTHER" id="PTHR44591">
    <property type="entry name" value="STRESS RESPONSE REGULATOR PROTEIN 1"/>
    <property type="match status" value="1"/>
</dbReference>
<proteinExistence type="predicted"/>
<dbReference type="AlphaFoldDB" id="A0A1F5TM27"/>
<protein>
    <recommendedName>
        <fullName evidence="3">Response regulatory domain-containing protein</fullName>
    </recommendedName>
</protein>
<organism evidence="4 5">
    <name type="scientific">Candidatus Falkowbacteria bacterium RIFOXYD2_FULL_34_120</name>
    <dbReference type="NCBI Taxonomy" id="1798007"/>
    <lineage>
        <taxon>Bacteria</taxon>
        <taxon>Candidatus Falkowiibacteriota</taxon>
    </lineage>
</organism>
<dbReference type="InterPro" id="IPR050595">
    <property type="entry name" value="Bact_response_regulator"/>
</dbReference>
<gene>
    <name evidence="4" type="ORF">A2531_01965</name>
</gene>
<accession>A0A1F5TM27</accession>
<evidence type="ECO:0000313" key="5">
    <source>
        <dbReference type="Proteomes" id="UP000177579"/>
    </source>
</evidence>
<dbReference type="SUPFAM" id="SSF52172">
    <property type="entry name" value="CheY-like"/>
    <property type="match status" value="1"/>
</dbReference>
<comment type="caution">
    <text evidence="4">The sequence shown here is derived from an EMBL/GenBank/DDBJ whole genome shotgun (WGS) entry which is preliminary data.</text>
</comment>
<reference evidence="4 5" key="1">
    <citation type="journal article" date="2016" name="Nat. Commun.">
        <title>Thousands of microbial genomes shed light on interconnected biogeochemical processes in an aquifer system.</title>
        <authorList>
            <person name="Anantharaman K."/>
            <person name="Brown C.T."/>
            <person name="Hug L.A."/>
            <person name="Sharon I."/>
            <person name="Castelle C.J."/>
            <person name="Probst A.J."/>
            <person name="Thomas B.C."/>
            <person name="Singh A."/>
            <person name="Wilkins M.J."/>
            <person name="Karaoz U."/>
            <person name="Brodie E.L."/>
            <person name="Williams K.H."/>
            <person name="Hubbard S.S."/>
            <person name="Banfield J.F."/>
        </authorList>
    </citation>
    <scope>NUCLEOTIDE SEQUENCE [LARGE SCALE GENOMIC DNA]</scope>
</reference>
<evidence type="ECO:0000313" key="4">
    <source>
        <dbReference type="EMBL" id="OGF39970.1"/>
    </source>
</evidence>
<feature type="domain" description="Response regulatory" evidence="3">
    <location>
        <begin position="10"/>
        <end position="126"/>
    </location>
</feature>
<evidence type="ECO:0000256" key="2">
    <source>
        <dbReference type="PROSITE-ProRule" id="PRU00169"/>
    </source>
</evidence>
<keyword evidence="1 2" id="KW-0597">Phosphoprotein</keyword>
<dbReference type="Pfam" id="PF00072">
    <property type="entry name" value="Response_reg"/>
    <property type="match status" value="1"/>
</dbReference>
<dbReference type="Proteomes" id="UP000177579">
    <property type="component" value="Unassembled WGS sequence"/>
</dbReference>
<dbReference type="InterPro" id="IPR011006">
    <property type="entry name" value="CheY-like_superfamily"/>
</dbReference>
<feature type="modified residue" description="4-aspartylphosphate" evidence="2">
    <location>
        <position position="59"/>
    </location>
</feature>
<dbReference type="GO" id="GO:0000160">
    <property type="term" value="P:phosphorelay signal transduction system"/>
    <property type="evidence" value="ECO:0007669"/>
    <property type="project" value="InterPro"/>
</dbReference>
<dbReference type="Gene3D" id="3.40.50.2300">
    <property type="match status" value="1"/>
</dbReference>
<dbReference type="PANTHER" id="PTHR44591:SF3">
    <property type="entry name" value="RESPONSE REGULATORY DOMAIN-CONTAINING PROTEIN"/>
    <property type="match status" value="1"/>
</dbReference>
<sequence length="127" mass="14577">MLNLENNNIKILLIEDDNFLRRIYVERFSAEGFMVLDADNGKAGLQKAFDEIPNIILLDLMLPDMTGLKILEELKAEKRTKNVPVIMLSNINVDDKIKKAMDLGAKDYLIKIHMTPSEVVDKVREYI</sequence>
<dbReference type="PROSITE" id="PS50110">
    <property type="entry name" value="RESPONSE_REGULATORY"/>
    <property type="match status" value="1"/>
</dbReference>
<dbReference type="EMBL" id="MFGO01000039">
    <property type="protein sequence ID" value="OGF39970.1"/>
    <property type="molecule type" value="Genomic_DNA"/>
</dbReference>
<dbReference type="InterPro" id="IPR001789">
    <property type="entry name" value="Sig_transdc_resp-reg_receiver"/>
</dbReference>
<evidence type="ECO:0000259" key="3">
    <source>
        <dbReference type="PROSITE" id="PS50110"/>
    </source>
</evidence>
<name>A0A1F5TM27_9BACT</name>
<dbReference type="SMART" id="SM00448">
    <property type="entry name" value="REC"/>
    <property type="match status" value="1"/>
</dbReference>
<evidence type="ECO:0000256" key="1">
    <source>
        <dbReference type="ARBA" id="ARBA00022553"/>
    </source>
</evidence>